<dbReference type="PANTHER" id="PTHR16797">
    <property type="entry name" value="FACTOR VIII-ASSOCIATED GENE 1"/>
    <property type="match status" value="1"/>
</dbReference>
<keyword evidence="2" id="KW-1185">Reference proteome</keyword>
<dbReference type="SUPFAM" id="SSF48452">
    <property type="entry name" value="TPR-like"/>
    <property type="match status" value="1"/>
</dbReference>
<dbReference type="InterPro" id="IPR011990">
    <property type="entry name" value="TPR-like_helical_dom_sf"/>
</dbReference>
<dbReference type="Proteomes" id="UP001470230">
    <property type="component" value="Unassembled WGS sequence"/>
</dbReference>
<reference evidence="1 2" key="1">
    <citation type="submission" date="2024-04" db="EMBL/GenBank/DDBJ databases">
        <title>Tritrichomonas musculus Genome.</title>
        <authorList>
            <person name="Alves-Ferreira E."/>
            <person name="Grigg M."/>
            <person name="Lorenzi H."/>
            <person name="Galac M."/>
        </authorList>
    </citation>
    <scope>NUCLEOTIDE SEQUENCE [LARGE SCALE GENOMIC DNA]</scope>
    <source>
        <strain evidence="1 2">EAF2021</strain>
    </source>
</reference>
<accession>A0ABR2IMP8</accession>
<evidence type="ECO:0000313" key="1">
    <source>
        <dbReference type="EMBL" id="KAK8866263.1"/>
    </source>
</evidence>
<dbReference type="InterPro" id="IPR039494">
    <property type="entry name" value="F8A"/>
</dbReference>
<comment type="caution">
    <text evidence="1">The sequence shown here is derived from an EMBL/GenBank/DDBJ whole genome shotgun (WGS) entry which is preliminary data.</text>
</comment>
<dbReference type="PANTHER" id="PTHR16797:SF4">
    <property type="entry name" value="40-KDA HUNTINGTIN-ASSOCIATED PROTEIN"/>
    <property type="match status" value="1"/>
</dbReference>
<gene>
    <name evidence="1" type="ORF">M9Y10_009222</name>
</gene>
<sequence>MFYKKYDELTANLTKTFRSKKTLSDTAFQFAELALSLDQKNPFEFNLVGLAKFGEMRCYEKLEDPQKLIRAAISAARFFIKSAKFNYEISQSLHDTWADPLSDGIHCYRSAILTLKATKKYNLACFTLNELAEAESFFNQHHNAGNAYEESSRLCAEHSLHPRIFIDSLLNCVECYTKSKRFDLALFTVMSFFVPLEVEYSNLIEQSSFLKNKMNELCGTKSLLFICNNQFSEALNVTETQIVDGEMRNLILKFSELIQSQNVPGIKVFIEEIKNNKRLSKYMLNIIERHYQSLEEKTTEKKS</sequence>
<dbReference type="EMBL" id="JAPFFF010000015">
    <property type="protein sequence ID" value="KAK8866263.1"/>
    <property type="molecule type" value="Genomic_DNA"/>
</dbReference>
<organism evidence="1 2">
    <name type="scientific">Tritrichomonas musculus</name>
    <dbReference type="NCBI Taxonomy" id="1915356"/>
    <lineage>
        <taxon>Eukaryota</taxon>
        <taxon>Metamonada</taxon>
        <taxon>Parabasalia</taxon>
        <taxon>Tritrichomonadida</taxon>
        <taxon>Tritrichomonadidae</taxon>
        <taxon>Tritrichomonas</taxon>
    </lineage>
</organism>
<evidence type="ECO:0000313" key="2">
    <source>
        <dbReference type="Proteomes" id="UP001470230"/>
    </source>
</evidence>
<name>A0ABR2IMP8_9EUKA</name>
<protein>
    <submittedName>
        <fullName evidence="1">Uncharacterized protein</fullName>
    </submittedName>
</protein>
<proteinExistence type="predicted"/>